<dbReference type="Proteomes" id="UP000648187">
    <property type="component" value="Unassembled WGS sequence"/>
</dbReference>
<accession>A0A835LAT4</accession>
<keyword evidence="2" id="KW-0732">Signal</keyword>
<feature type="region of interest" description="Disordered" evidence="1">
    <location>
        <begin position="125"/>
        <end position="153"/>
    </location>
</feature>
<feature type="chain" id="PRO_5032879400" evidence="2">
    <location>
        <begin position="22"/>
        <end position="272"/>
    </location>
</feature>
<name>A0A835LAT4_SPOEX</name>
<evidence type="ECO:0000256" key="2">
    <source>
        <dbReference type="SAM" id="SignalP"/>
    </source>
</evidence>
<sequence>MELMSSLLFCALVVYLPQALGENRHTRRLKLANDVDIKFNNSMIINQMPMPKRILLNINGPPLVNMLSDLQMVFMDVKCKKCIDCMERAIKAFKAHYHVVEARPRADELYEEVLKNRYIFSNRNKRETPKIAETPQTTTTSKPKRSKTKKRATKSVTVTKYVDGDVYALKVKETNTQVSVDQNNVTHTTSCQIFSVKKSYPCDSPDSVAFLTTARRKLNKRMKKEKEANKIDPLTTTTTTDKPHFLAPAFRKRHVDNSQVPENVMPSIEELY</sequence>
<protein>
    <submittedName>
        <fullName evidence="3">Uncharacterized protein</fullName>
    </submittedName>
</protein>
<evidence type="ECO:0000256" key="1">
    <source>
        <dbReference type="SAM" id="MobiDB-lite"/>
    </source>
</evidence>
<feature type="signal peptide" evidence="2">
    <location>
        <begin position="1"/>
        <end position="21"/>
    </location>
</feature>
<dbReference type="AlphaFoldDB" id="A0A835LAT4"/>
<organism evidence="3 4">
    <name type="scientific">Spodoptera exigua</name>
    <name type="common">Beet armyworm</name>
    <name type="synonym">Noctua fulgens</name>
    <dbReference type="NCBI Taxonomy" id="7107"/>
    <lineage>
        <taxon>Eukaryota</taxon>
        <taxon>Metazoa</taxon>
        <taxon>Ecdysozoa</taxon>
        <taxon>Arthropoda</taxon>
        <taxon>Hexapoda</taxon>
        <taxon>Insecta</taxon>
        <taxon>Pterygota</taxon>
        <taxon>Neoptera</taxon>
        <taxon>Endopterygota</taxon>
        <taxon>Lepidoptera</taxon>
        <taxon>Glossata</taxon>
        <taxon>Ditrysia</taxon>
        <taxon>Noctuoidea</taxon>
        <taxon>Noctuidae</taxon>
        <taxon>Amphipyrinae</taxon>
        <taxon>Spodoptera</taxon>
    </lineage>
</organism>
<dbReference type="EMBL" id="JACKWZ010000016">
    <property type="protein sequence ID" value="KAF9422495.1"/>
    <property type="molecule type" value="Genomic_DNA"/>
</dbReference>
<evidence type="ECO:0000313" key="4">
    <source>
        <dbReference type="Proteomes" id="UP000648187"/>
    </source>
</evidence>
<reference evidence="3" key="1">
    <citation type="submission" date="2020-08" db="EMBL/GenBank/DDBJ databases">
        <title>Spodoptera exigua strain:BAW_Kor-Di-RS1 Genome sequencing and assembly.</title>
        <authorList>
            <person name="Kim J."/>
            <person name="Nam H.Y."/>
            <person name="Kwon M."/>
            <person name="Choi J.H."/>
            <person name="Cho S.R."/>
            <person name="Kim G.-H."/>
        </authorList>
    </citation>
    <scope>NUCLEOTIDE SEQUENCE</scope>
    <source>
        <strain evidence="3">BAW_Kor-Di-RS1</strain>
        <tissue evidence="3">Whole-body</tissue>
    </source>
</reference>
<keyword evidence="4" id="KW-1185">Reference proteome</keyword>
<evidence type="ECO:0000313" key="3">
    <source>
        <dbReference type="EMBL" id="KAF9422495.1"/>
    </source>
</evidence>
<gene>
    <name evidence="3" type="ORF">HW555_001893</name>
</gene>
<feature type="compositionally biased region" description="Basic residues" evidence="1">
    <location>
        <begin position="142"/>
        <end position="153"/>
    </location>
</feature>
<proteinExistence type="predicted"/>
<comment type="caution">
    <text evidence="3">The sequence shown here is derived from an EMBL/GenBank/DDBJ whole genome shotgun (WGS) entry which is preliminary data.</text>
</comment>